<dbReference type="GeneTree" id="ENSGT00390000004874"/>
<keyword evidence="5" id="KW-0378">Hydrolase</keyword>
<dbReference type="Proteomes" id="UP000314982">
    <property type="component" value="Unassembled WGS sequence"/>
</dbReference>
<evidence type="ECO:0000256" key="2">
    <source>
        <dbReference type="ARBA" id="ARBA00009800"/>
    </source>
</evidence>
<keyword evidence="7" id="KW-1015">Disulfide bond</keyword>
<evidence type="ECO:0000313" key="14">
    <source>
        <dbReference type="Proteomes" id="UP000314982"/>
    </source>
</evidence>
<dbReference type="FunFam" id="3.20.20.80:FF:000024">
    <property type="entry name" value="Heparanase 2"/>
    <property type="match status" value="1"/>
</dbReference>
<proteinExistence type="inferred from homology"/>
<keyword evidence="8" id="KW-0325">Glycoprotein</keyword>
<keyword evidence="6" id="KW-0130">Cell adhesion</keyword>
<evidence type="ECO:0000256" key="4">
    <source>
        <dbReference type="ARBA" id="ARBA00022729"/>
    </source>
</evidence>
<dbReference type="AlphaFoldDB" id="A0A4W5KJI3"/>
<evidence type="ECO:0000256" key="9">
    <source>
        <dbReference type="ARBA" id="ARBA00036917"/>
    </source>
</evidence>
<keyword evidence="4 12" id="KW-0732">Signal</keyword>
<dbReference type="GO" id="GO:0031012">
    <property type="term" value="C:extracellular matrix"/>
    <property type="evidence" value="ECO:0007669"/>
    <property type="project" value="TreeGrafter"/>
</dbReference>
<keyword evidence="14" id="KW-1185">Reference proteome</keyword>
<evidence type="ECO:0000256" key="3">
    <source>
        <dbReference type="ARBA" id="ARBA00022525"/>
    </source>
</evidence>
<dbReference type="Gene3D" id="3.20.20.80">
    <property type="entry name" value="Glycosidases"/>
    <property type="match status" value="1"/>
</dbReference>
<comment type="catalytic activity">
    <reaction evidence="9">
        <text>endohydrolysis of (1-&gt;4)-beta-D-glycosidic bonds of heparan sulfate chains in heparan sulfate proteoglycan.</text>
        <dbReference type="EC" id="3.2.1.166"/>
    </reaction>
</comment>
<dbReference type="GO" id="GO:0016020">
    <property type="term" value="C:membrane"/>
    <property type="evidence" value="ECO:0007669"/>
    <property type="project" value="InterPro"/>
</dbReference>
<dbReference type="InterPro" id="IPR005199">
    <property type="entry name" value="Glyco_hydro_79"/>
</dbReference>
<dbReference type="Ensembl" id="ENSHHUT00000018004.1">
    <property type="protein sequence ID" value="ENSHHUP00000017368.1"/>
    <property type="gene ID" value="ENSHHUG00000010814.1"/>
</dbReference>
<organism evidence="13 14">
    <name type="scientific">Hucho hucho</name>
    <name type="common">huchen</name>
    <dbReference type="NCBI Taxonomy" id="62062"/>
    <lineage>
        <taxon>Eukaryota</taxon>
        <taxon>Metazoa</taxon>
        <taxon>Chordata</taxon>
        <taxon>Craniata</taxon>
        <taxon>Vertebrata</taxon>
        <taxon>Euteleostomi</taxon>
        <taxon>Actinopterygii</taxon>
        <taxon>Neopterygii</taxon>
        <taxon>Teleostei</taxon>
        <taxon>Protacanthopterygii</taxon>
        <taxon>Salmoniformes</taxon>
        <taxon>Salmonidae</taxon>
        <taxon>Salmoninae</taxon>
        <taxon>Hucho</taxon>
    </lineage>
</organism>
<dbReference type="GO" id="GO:0016798">
    <property type="term" value="F:hydrolase activity, acting on glycosyl bonds"/>
    <property type="evidence" value="ECO:0007669"/>
    <property type="project" value="InterPro"/>
</dbReference>
<reference evidence="13" key="2">
    <citation type="submission" date="2025-08" db="UniProtKB">
        <authorList>
            <consortium name="Ensembl"/>
        </authorList>
    </citation>
    <scope>IDENTIFICATION</scope>
</reference>
<accession>A0A4W5KJI3</accession>
<dbReference type="Pfam" id="PF03662">
    <property type="entry name" value="Glyco_hydro_79n"/>
    <property type="match status" value="1"/>
</dbReference>
<protein>
    <recommendedName>
        <fullName evidence="11">Heparanase</fullName>
        <ecNumber evidence="10">3.2.1.166</ecNumber>
    </recommendedName>
</protein>
<comment type="similarity">
    <text evidence="2">Belongs to the glycosyl hydrolase 79 family.</text>
</comment>
<evidence type="ECO:0000256" key="5">
    <source>
        <dbReference type="ARBA" id="ARBA00022801"/>
    </source>
</evidence>
<name>A0A4W5KJI3_9TELE</name>
<evidence type="ECO:0000256" key="12">
    <source>
        <dbReference type="SAM" id="SignalP"/>
    </source>
</evidence>
<dbReference type="GO" id="GO:0060055">
    <property type="term" value="P:angiogenesis involved in wound healing"/>
    <property type="evidence" value="ECO:0007669"/>
    <property type="project" value="TreeGrafter"/>
</dbReference>
<evidence type="ECO:0000256" key="1">
    <source>
        <dbReference type="ARBA" id="ARBA00004613"/>
    </source>
</evidence>
<dbReference type="PANTHER" id="PTHR46145">
    <property type="entry name" value="HEPARANASE"/>
    <property type="match status" value="1"/>
</dbReference>
<feature type="signal peptide" evidence="12">
    <location>
        <begin position="1"/>
        <end position="17"/>
    </location>
</feature>
<keyword evidence="3" id="KW-0964">Secreted</keyword>
<dbReference type="EC" id="3.2.1.166" evidence="10"/>
<evidence type="ECO:0000256" key="8">
    <source>
        <dbReference type="ARBA" id="ARBA00023180"/>
    </source>
</evidence>
<reference evidence="13" key="3">
    <citation type="submission" date="2025-09" db="UniProtKB">
        <authorList>
            <consortium name="Ensembl"/>
        </authorList>
    </citation>
    <scope>IDENTIFICATION</scope>
</reference>
<comment type="subcellular location">
    <subcellularLocation>
        <location evidence="1">Secreted</location>
    </subcellularLocation>
</comment>
<evidence type="ECO:0000313" key="13">
    <source>
        <dbReference type="Ensembl" id="ENSHHUP00000017368.1"/>
    </source>
</evidence>
<sequence length="527" mass="59068">MSGILILAFVISILSHGYYVGASVRSARDESESVNLNVDLSRVLKRVNERFLSVAIDASLVAEEKFMYLLTSPKLRTLAKALTPAFLRFGGTRQDFMTFNPTFLHSNEYHKNSLPPILEERLKQEWALQEVLLQKEDLQRKYRSYAVDLLYSFTNCSGLDLIFGLNELLRTTGNSWDSSNARTLIQYCESKQYSMAWELGNEPNSYEKKAGIRVNGYQLGQDFVQLRRILLESKLYHDTGLYGPDISQPRDHRRDLLEGFLESGAEAIDAYIFHFIDECQCTAISQEIKMCMLYFSVKAINWFSYVLYPQTVDLASPGKKVWLGETSSAYGGGAKGLSDTFVAGFMWLDKLGLGAKLGLDVVIRQVLIGSGTYHLVDDNLDPLPDYWLSVLYKRLVGPEVLSIEAFSILGKTKRVRVYLHCTNKKSYKSGAVTLFALNLSKSPARIAVPAMVSNSTVEAFVLQSEQPGEEGLYSKSVKLNGEVLKMVDDRTLPSLQGTPLAAGEHLRLPGYSFAFYLLSEAQALACR</sequence>
<reference evidence="14" key="1">
    <citation type="submission" date="2018-06" db="EMBL/GenBank/DDBJ databases">
        <title>Genome assembly of Danube salmon.</title>
        <authorList>
            <person name="Macqueen D.J."/>
            <person name="Gundappa M.K."/>
        </authorList>
    </citation>
    <scope>NUCLEOTIDE SEQUENCE [LARGE SCALE GENOMIC DNA]</scope>
</reference>
<evidence type="ECO:0000256" key="6">
    <source>
        <dbReference type="ARBA" id="ARBA00022889"/>
    </source>
</evidence>
<feature type="chain" id="PRO_5021366634" description="Heparanase" evidence="12">
    <location>
        <begin position="18"/>
        <end position="527"/>
    </location>
</feature>
<evidence type="ECO:0000256" key="7">
    <source>
        <dbReference type="ARBA" id="ARBA00023157"/>
    </source>
</evidence>
<dbReference type="SUPFAM" id="SSF51445">
    <property type="entry name" value="(Trans)glycosidases"/>
    <property type="match status" value="1"/>
</dbReference>
<evidence type="ECO:0000256" key="10">
    <source>
        <dbReference type="ARBA" id="ARBA00039100"/>
    </source>
</evidence>
<evidence type="ECO:0000256" key="11">
    <source>
        <dbReference type="ARBA" id="ARBA00040414"/>
    </source>
</evidence>
<dbReference type="InterPro" id="IPR017853">
    <property type="entry name" value="GH"/>
</dbReference>
<dbReference type="PANTHER" id="PTHR46145:SF3">
    <property type="entry name" value="HEPARANASE"/>
    <property type="match status" value="1"/>
</dbReference>
<dbReference type="GO" id="GO:0005615">
    <property type="term" value="C:extracellular space"/>
    <property type="evidence" value="ECO:0007669"/>
    <property type="project" value="TreeGrafter"/>
</dbReference>
<dbReference type="GO" id="GO:0007160">
    <property type="term" value="P:cell-matrix adhesion"/>
    <property type="evidence" value="ECO:0007669"/>
    <property type="project" value="TreeGrafter"/>
</dbReference>